<keyword evidence="6" id="KW-0326">Glycosidase</keyword>
<dbReference type="InterPro" id="IPR018060">
    <property type="entry name" value="HTH_AraC"/>
</dbReference>
<proteinExistence type="inferred from homology"/>
<evidence type="ECO:0000313" key="8">
    <source>
        <dbReference type="EMBL" id="MCQ4922359.1"/>
    </source>
</evidence>
<dbReference type="InterPro" id="IPR018062">
    <property type="entry name" value="HTH_AraC-typ_CS"/>
</dbReference>
<comment type="similarity">
    <text evidence="1">Belongs to the glycosyl hydrolase 39 family.</text>
</comment>
<dbReference type="InterPro" id="IPR014710">
    <property type="entry name" value="RmlC-like_jellyroll"/>
</dbReference>
<dbReference type="PROSITE" id="PS01027">
    <property type="entry name" value="GLYCOSYL_HYDROL_F39"/>
    <property type="match status" value="1"/>
</dbReference>
<dbReference type="PROSITE" id="PS01124">
    <property type="entry name" value="HTH_ARAC_FAMILY_2"/>
    <property type="match status" value="1"/>
</dbReference>
<dbReference type="InterPro" id="IPR003313">
    <property type="entry name" value="AraC-bd"/>
</dbReference>
<dbReference type="SUPFAM" id="SSF51011">
    <property type="entry name" value="Glycosyl hydrolase domain"/>
    <property type="match status" value="1"/>
</dbReference>
<keyword evidence="3" id="KW-0805">Transcription regulation</keyword>
<dbReference type="SUPFAM" id="SSF51445">
    <property type="entry name" value="(Trans)glycosidases"/>
    <property type="match status" value="1"/>
</dbReference>
<dbReference type="SUPFAM" id="SSF46689">
    <property type="entry name" value="Homeodomain-like"/>
    <property type="match status" value="1"/>
</dbReference>
<dbReference type="Gene3D" id="2.60.40.1500">
    <property type="entry name" value="Glycosyl hydrolase domain, family 39"/>
    <property type="match status" value="1"/>
</dbReference>
<dbReference type="SMART" id="SM00342">
    <property type="entry name" value="HTH_ARAC"/>
    <property type="match status" value="1"/>
</dbReference>
<evidence type="ECO:0000259" key="7">
    <source>
        <dbReference type="PROSITE" id="PS01124"/>
    </source>
</evidence>
<protein>
    <submittedName>
        <fullName evidence="8">Helix-turn-helix domain-containing protein</fullName>
    </submittedName>
</protein>
<dbReference type="PANTHER" id="PTHR43280:SF34">
    <property type="entry name" value="ARAC-FAMILY TRANSCRIPTIONAL REGULATOR"/>
    <property type="match status" value="1"/>
</dbReference>
<dbReference type="Pfam" id="PF01229">
    <property type="entry name" value="Glyco_hydro_39"/>
    <property type="match status" value="1"/>
</dbReference>
<sequence length="851" mass="99924">MEYSYELVKSKKGVPFKIFIHSVNRLKMHWHSQMEIILVLKGSINIRIGSESYLLKENDLILVNSNEIHNTSKTAEDNILLVLQVNLDHNVHYYPKFNEMIFNCKSFTCSEEEQGKFDVIRRHLAKIFWETNKKREGYQFIVGSEMNLLGSHLINNFEYSFLEDEKVEAIHKNIDRLSSIIKYIDENFEEGVMLQEVADNENLNVYYISHFIKKNLGISFQEYINNKRLDKAVELLVNTNKTITEIAFESGFSSTKSLNTLFNKTYNSSPSAYRKEKTSLDDISHTDIEREKIKSKTYLDVDRTAAFTKLFKYLEMGLEIKEKKTLIPKHFINIDINHDGIYHNFYWKKLTTFGRAVEGLRKNWQDQLKELQSEIGFEYIRFHGIFSDEMMVCNINDDGSIAYNWSYVDELFDFFKDVNIKPFIELGFMPSEIAKSDETMFWWRANISGPRDINLWTDLVKEFIRHCINRYGLKEVETWYFEVWNEPDLEHVFWIGGEEEYFKFYKETVLAIKSISRGMKVGGPSVTYQVIKDGRWFEDFLTYCDKNKVPLDFVSLHIYPEDFSSKQMVQDIMVRAKAGEDILKLTSSWKDMKRIYFDKNHTYDTLKSVHDKINQYLPYKPEIHITEWNSSSYGRNLIHDTCFESTFIIRNILKSIGEVNSIGYWTFTDIMEETKAGISQFHGGFGLINKNGLKKPSYFAYYLLSKLGEKIIGQGEEYIVTKNDSDVQILAYNFAYFDELFMNGDTSALTNTERYLVYEDKPLKKVGFNIIGISGHYKVTRYELNREHGSSFDEWVKMGAPENLTKEEIQYLKGRANPKISIEYMDIEGEYSNNLYIPVHGVELIILEKQI</sequence>
<dbReference type="InterPro" id="IPR017853">
    <property type="entry name" value="GH"/>
</dbReference>
<evidence type="ECO:0000256" key="4">
    <source>
        <dbReference type="ARBA" id="ARBA00023125"/>
    </source>
</evidence>
<dbReference type="CDD" id="cd02208">
    <property type="entry name" value="cupin_RmlC-like"/>
    <property type="match status" value="1"/>
</dbReference>
<evidence type="ECO:0000256" key="1">
    <source>
        <dbReference type="ARBA" id="ARBA00008875"/>
    </source>
</evidence>
<dbReference type="InterPro" id="IPR000514">
    <property type="entry name" value="Glyco_hydro_39"/>
</dbReference>
<keyword evidence="4" id="KW-0238">DNA-binding</keyword>
<feature type="domain" description="HTH araC/xylS-type" evidence="7">
    <location>
        <begin position="178"/>
        <end position="276"/>
    </location>
</feature>
<reference evidence="8 9" key="1">
    <citation type="submission" date="2022-06" db="EMBL/GenBank/DDBJ databases">
        <title>Isolation of gut microbiota from human fecal samples.</title>
        <authorList>
            <person name="Pamer E.G."/>
            <person name="Barat B."/>
            <person name="Waligurski E."/>
            <person name="Medina S."/>
            <person name="Paddock L."/>
            <person name="Mostad J."/>
        </authorList>
    </citation>
    <scope>NUCLEOTIDE SEQUENCE [LARGE SCALE GENOMIC DNA]</scope>
    <source>
        <strain evidence="8 9">DFI.7.95</strain>
    </source>
</reference>
<dbReference type="Pfam" id="PF12833">
    <property type="entry name" value="HTH_18"/>
    <property type="match status" value="1"/>
</dbReference>
<evidence type="ECO:0000313" key="9">
    <source>
        <dbReference type="Proteomes" id="UP001524478"/>
    </source>
</evidence>
<evidence type="ECO:0000256" key="2">
    <source>
        <dbReference type="ARBA" id="ARBA00022801"/>
    </source>
</evidence>
<dbReference type="InterPro" id="IPR049165">
    <property type="entry name" value="GH39_as"/>
</dbReference>
<evidence type="ECO:0000256" key="3">
    <source>
        <dbReference type="ARBA" id="ARBA00023015"/>
    </source>
</evidence>
<organism evidence="8 9">
    <name type="scientific">Tissierella carlieri</name>
    <dbReference type="NCBI Taxonomy" id="689904"/>
    <lineage>
        <taxon>Bacteria</taxon>
        <taxon>Bacillati</taxon>
        <taxon>Bacillota</taxon>
        <taxon>Tissierellia</taxon>
        <taxon>Tissierellales</taxon>
        <taxon>Tissierellaceae</taxon>
        <taxon>Tissierella</taxon>
    </lineage>
</organism>
<dbReference type="EMBL" id="JANGAC010000003">
    <property type="protein sequence ID" value="MCQ4922359.1"/>
    <property type="molecule type" value="Genomic_DNA"/>
</dbReference>
<dbReference type="InterPro" id="IPR011051">
    <property type="entry name" value="RmlC_Cupin_sf"/>
</dbReference>
<dbReference type="RefSeq" id="WP_256310641.1">
    <property type="nucleotide sequence ID" value="NZ_JANGAC010000003.1"/>
</dbReference>
<dbReference type="PANTHER" id="PTHR43280">
    <property type="entry name" value="ARAC-FAMILY TRANSCRIPTIONAL REGULATOR"/>
    <property type="match status" value="1"/>
</dbReference>
<dbReference type="Gene3D" id="3.20.20.80">
    <property type="entry name" value="Glycosidases"/>
    <property type="match status" value="1"/>
</dbReference>
<comment type="caution">
    <text evidence="8">The sequence shown here is derived from an EMBL/GenBank/DDBJ whole genome shotgun (WGS) entry which is preliminary data.</text>
</comment>
<dbReference type="InterPro" id="IPR009057">
    <property type="entry name" value="Homeodomain-like_sf"/>
</dbReference>
<dbReference type="Gene3D" id="2.60.120.10">
    <property type="entry name" value="Jelly Rolls"/>
    <property type="match status" value="1"/>
</dbReference>
<dbReference type="InterPro" id="IPR049166">
    <property type="entry name" value="GH39_cat"/>
</dbReference>
<gene>
    <name evidence="8" type="ORF">NE686_04625</name>
</gene>
<keyword evidence="9" id="KW-1185">Reference proteome</keyword>
<keyword evidence="2" id="KW-0378">Hydrolase</keyword>
<dbReference type="SUPFAM" id="SSF51182">
    <property type="entry name" value="RmlC-like cupins"/>
    <property type="match status" value="1"/>
</dbReference>
<dbReference type="Proteomes" id="UP001524478">
    <property type="component" value="Unassembled WGS sequence"/>
</dbReference>
<dbReference type="Gene3D" id="1.10.10.60">
    <property type="entry name" value="Homeodomain-like"/>
    <property type="match status" value="2"/>
</dbReference>
<accession>A0ABT1S7A8</accession>
<dbReference type="PROSITE" id="PS00041">
    <property type="entry name" value="HTH_ARAC_FAMILY_1"/>
    <property type="match status" value="1"/>
</dbReference>
<evidence type="ECO:0000256" key="5">
    <source>
        <dbReference type="ARBA" id="ARBA00023163"/>
    </source>
</evidence>
<dbReference type="PRINTS" id="PR00745">
    <property type="entry name" value="GLHYDRLASE39"/>
</dbReference>
<dbReference type="Pfam" id="PF02311">
    <property type="entry name" value="AraC_binding"/>
    <property type="match status" value="1"/>
</dbReference>
<evidence type="ECO:0000256" key="6">
    <source>
        <dbReference type="ARBA" id="ARBA00023295"/>
    </source>
</evidence>
<keyword evidence="5" id="KW-0804">Transcription</keyword>
<name>A0ABT1S7A8_9FIRM</name>